<gene>
    <name evidence="1" type="ORF">SAMN04488561_4719</name>
</gene>
<accession>A0A1H5PM21</accession>
<dbReference type="STRING" id="561176.SAMN04488561_4719"/>
<organism evidence="1 2">
    <name type="scientific">Jiangella alba</name>
    <dbReference type="NCBI Taxonomy" id="561176"/>
    <lineage>
        <taxon>Bacteria</taxon>
        <taxon>Bacillati</taxon>
        <taxon>Actinomycetota</taxon>
        <taxon>Actinomycetes</taxon>
        <taxon>Jiangellales</taxon>
        <taxon>Jiangellaceae</taxon>
        <taxon>Jiangella</taxon>
    </lineage>
</organism>
<keyword evidence="2" id="KW-1185">Reference proteome</keyword>
<dbReference type="EMBL" id="FNUC01000004">
    <property type="protein sequence ID" value="SEF14739.1"/>
    <property type="molecule type" value="Genomic_DNA"/>
</dbReference>
<reference evidence="2" key="1">
    <citation type="submission" date="2016-10" db="EMBL/GenBank/DDBJ databases">
        <authorList>
            <person name="Varghese N."/>
            <person name="Submissions S."/>
        </authorList>
    </citation>
    <scope>NUCLEOTIDE SEQUENCE [LARGE SCALE GENOMIC DNA]</scope>
    <source>
        <strain evidence="2">DSM 45237</strain>
    </source>
</reference>
<dbReference type="AlphaFoldDB" id="A0A1H5PM21"/>
<sequence length="113" mass="11987">MAAQLDATARRAAFDGATPDAAASELRALADGRVDILMRAAGHMAGVWSVKARYDGGVALIAAGFLVRAMGTETDDLNLAHWVDEGRFAARRTVRDAAALASFQRAQRRSSGR</sequence>
<dbReference type="Proteomes" id="UP000181980">
    <property type="component" value="Unassembled WGS sequence"/>
</dbReference>
<evidence type="ECO:0000313" key="1">
    <source>
        <dbReference type="EMBL" id="SEF14739.1"/>
    </source>
</evidence>
<evidence type="ECO:0000313" key="2">
    <source>
        <dbReference type="Proteomes" id="UP000181980"/>
    </source>
</evidence>
<protein>
    <submittedName>
        <fullName evidence="1">Uncharacterized protein</fullName>
    </submittedName>
</protein>
<name>A0A1H5PM21_9ACTN</name>
<proteinExistence type="predicted"/>